<dbReference type="PANTHER" id="PTHR48419">
    <property type="entry name" value="SULFOTRANSFERASE DOMAIN-CONTAINING PROTEIN"/>
    <property type="match status" value="1"/>
</dbReference>
<keyword evidence="2" id="KW-1185">Reference proteome</keyword>
<gene>
    <name evidence="1" type="ORF">HOLleu_37756</name>
</gene>
<dbReference type="EMBL" id="JAIZAY010000020">
    <property type="protein sequence ID" value="KAJ8022768.1"/>
    <property type="molecule type" value="Genomic_DNA"/>
</dbReference>
<dbReference type="OrthoDB" id="416710at2759"/>
<accession>A0A9Q0YHP7</accession>
<dbReference type="PANTHER" id="PTHR48419:SF1">
    <property type="entry name" value="SULFOTRANSFERASE DOMAIN-CONTAINING PROTEIN"/>
    <property type="match status" value="1"/>
</dbReference>
<dbReference type="Gene3D" id="3.40.50.300">
    <property type="entry name" value="P-loop containing nucleotide triphosphate hydrolases"/>
    <property type="match status" value="1"/>
</dbReference>
<dbReference type="Pfam" id="PF19798">
    <property type="entry name" value="Sulfotransfer_5"/>
    <property type="match status" value="1"/>
</dbReference>
<comment type="caution">
    <text evidence="1">The sequence shown here is derived from an EMBL/GenBank/DDBJ whole genome shotgun (WGS) entry which is preliminary data.</text>
</comment>
<evidence type="ECO:0000313" key="2">
    <source>
        <dbReference type="Proteomes" id="UP001152320"/>
    </source>
</evidence>
<organism evidence="1 2">
    <name type="scientific">Holothuria leucospilota</name>
    <name type="common">Black long sea cucumber</name>
    <name type="synonym">Mertensiothuria leucospilota</name>
    <dbReference type="NCBI Taxonomy" id="206669"/>
    <lineage>
        <taxon>Eukaryota</taxon>
        <taxon>Metazoa</taxon>
        <taxon>Echinodermata</taxon>
        <taxon>Eleutherozoa</taxon>
        <taxon>Echinozoa</taxon>
        <taxon>Holothuroidea</taxon>
        <taxon>Aspidochirotacea</taxon>
        <taxon>Aspidochirotida</taxon>
        <taxon>Holothuriidae</taxon>
        <taxon>Holothuria</taxon>
    </lineage>
</organism>
<protein>
    <recommendedName>
        <fullName evidence="3">Sulfotransferase</fullName>
    </recommendedName>
</protein>
<name>A0A9Q0YHP7_HOLLE</name>
<dbReference type="InterPro" id="IPR053226">
    <property type="entry name" value="Pyrrolopyrazine_biosynth_F"/>
</dbReference>
<proteinExistence type="predicted"/>
<dbReference type="InterPro" id="IPR027417">
    <property type="entry name" value="P-loop_NTPase"/>
</dbReference>
<evidence type="ECO:0008006" key="3">
    <source>
        <dbReference type="Google" id="ProtNLM"/>
    </source>
</evidence>
<sequence length="289" mass="33777">MASAVAKNDDQLRVVLWAPPRSLSTAFERCISTLHTNHTLQIWHEPFTTSFHLGPEKQAKRKGGYFARMATTDSTYSYSWVRDQLEDDFADKKIVFFKDLGYSVDGKYEYIPRGYQHTFLIRHPKLVLTSFSNLLRKFPTNLFRVQLSDIFPKGYVYKEMYDLYVHLTEVLGEDVLIIDAEDLIARPLEVLKIYCEKTGIPFDKNMIHWRPCDEDMDDWNYSKRLMKLNRIVGQYDRALTSDGLGKPSNRVVDVTKYSNECQSAISMSEPYYMKLYQKRLQLPESAENT</sequence>
<dbReference type="SUPFAM" id="SSF52540">
    <property type="entry name" value="P-loop containing nucleoside triphosphate hydrolases"/>
    <property type="match status" value="1"/>
</dbReference>
<dbReference type="AlphaFoldDB" id="A0A9Q0YHP7"/>
<reference evidence="1" key="1">
    <citation type="submission" date="2021-10" db="EMBL/GenBank/DDBJ databases">
        <title>Tropical sea cucumber genome reveals ecological adaptation and Cuvierian tubules defense mechanism.</title>
        <authorList>
            <person name="Chen T."/>
        </authorList>
    </citation>
    <scope>NUCLEOTIDE SEQUENCE</scope>
    <source>
        <strain evidence="1">Nanhai2018</strain>
        <tissue evidence="1">Muscle</tissue>
    </source>
</reference>
<dbReference type="Proteomes" id="UP001152320">
    <property type="component" value="Chromosome 20"/>
</dbReference>
<evidence type="ECO:0000313" key="1">
    <source>
        <dbReference type="EMBL" id="KAJ8022768.1"/>
    </source>
</evidence>